<gene>
    <name evidence="2" type="ORF">MPEBLZ_03623</name>
</gene>
<dbReference type="Gene3D" id="3.40.630.90">
    <property type="match status" value="1"/>
</dbReference>
<dbReference type="Proteomes" id="UP000050360">
    <property type="component" value="Unassembled WGS sequence"/>
</dbReference>
<evidence type="ECO:0000313" key="3">
    <source>
        <dbReference type="Proteomes" id="UP000050360"/>
    </source>
</evidence>
<dbReference type="Gene3D" id="3.40.630.30">
    <property type="match status" value="1"/>
</dbReference>
<dbReference type="GO" id="GO:0016747">
    <property type="term" value="F:acyltransferase activity, transferring groups other than amino-acyl groups"/>
    <property type="evidence" value="ECO:0007669"/>
    <property type="project" value="InterPro"/>
</dbReference>
<protein>
    <submittedName>
        <fullName evidence="2">Acetyltransferase (GNAT) family protein</fullName>
    </submittedName>
</protein>
<dbReference type="PROSITE" id="PS51186">
    <property type="entry name" value="GNAT"/>
    <property type="match status" value="1"/>
</dbReference>
<name>A0A0P8DW69_9EURY</name>
<dbReference type="SUPFAM" id="SSF55729">
    <property type="entry name" value="Acyl-CoA N-acyltransferases (Nat)"/>
    <property type="match status" value="1"/>
</dbReference>
<dbReference type="Pfam" id="PF13673">
    <property type="entry name" value="Acetyltransf_10"/>
    <property type="match status" value="1"/>
</dbReference>
<sequence>MKTNMIVEPIIENDIHYLRELQPDGWPDIIPIFEHYLNIPFCRPIKVVIENKIVGIGTAILLNNSAWLAHIIVNTEFRRKGIGSLIVHHLLGNFKKIGFETISLIATDMGYPIYKKAGFKEQTEYVFFERKEPLKDYYRSKNVVQYTNTNIENIFFLDKIVTGEDRRVLLNDKLENSYVYQENGKLTGYYIPGLGEGLIIADNVEAGIELMKLRYSIINKGVLPIDNIEGIKFLKENGFLEIKRAKRMILGKEFSWQPGKVFNRIGGNLG</sequence>
<organism evidence="2 3">
    <name type="scientific">Candidatus Methanoperedens nitratireducens</name>
    <dbReference type="NCBI Taxonomy" id="1392998"/>
    <lineage>
        <taxon>Archaea</taxon>
        <taxon>Methanobacteriati</taxon>
        <taxon>Methanobacteriota</taxon>
        <taxon>Stenosarchaea group</taxon>
        <taxon>Methanomicrobia</taxon>
        <taxon>Methanosarcinales</taxon>
        <taxon>ANME-2 cluster</taxon>
        <taxon>Candidatus Methanoperedentaceae</taxon>
        <taxon>Candidatus Methanoperedens</taxon>
    </lineage>
</organism>
<evidence type="ECO:0000259" key="1">
    <source>
        <dbReference type="PROSITE" id="PS51186"/>
    </source>
</evidence>
<dbReference type="CDD" id="cd04301">
    <property type="entry name" value="NAT_SF"/>
    <property type="match status" value="1"/>
</dbReference>
<dbReference type="AlphaFoldDB" id="A0A0P8DW69"/>
<dbReference type="EMBL" id="LKCM01000296">
    <property type="protein sequence ID" value="KPQ41819.1"/>
    <property type="molecule type" value="Genomic_DNA"/>
</dbReference>
<feature type="domain" description="N-acetyltransferase" evidence="1">
    <location>
        <begin position="5"/>
        <end position="144"/>
    </location>
</feature>
<keyword evidence="2" id="KW-0808">Transferase</keyword>
<proteinExistence type="predicted"/>
<dbReference type="InterPro" id="IPR016181">
    <property type="entry name" value="Acyl_CoA_acyltransferase"/>
</dbReference>
<comment type="caution">
    <text evidence="2">The sequence shown here is derived from an EMBL/GenBank/DDBJ whole genome shotgun (WGS) entry which is preliminary data.</text>
</comment>
<evidence type="ECO:0000313" key="2">
    <source>
        <dbReference type="EMBL" id="KPQ41819.1"/>
    </source>
</evidence>
<reference evidence="2 3" key="1">
    <citation type="submission" date="2015-09" db="EMBL/GenBank/DDBJ databases">
        <title>A metagenomics-based metabolic model of nitrate-dependent anaerobic oxidation of methane by Methanoperedens-like archaea.</title>
        <authorList>
            <person name="Arshad A."/>
            <person name="Speth D.R."/>
            <person name="De Graaf R.M."/>
            <person name="Op Den Camp H.J."/>
            <person name="Jetten M.S."/>
            <person name="Welte C.U."/>
        </authorList>
    </citation>
    <scope>NUCLEOTIDE SEQUENCE [LARGE SCALE GENOMIC DNA]</scope>
</reference>
<accession>A0A0P8DW69</accession>
<dbReference type="InterPro" id="IPR000182">
    <property type="entry name" value="GNAT_dom"/>
</dbReference>